<protein>
    <submittedName>
        <fullName evidence="1">Uncharacterized protein</fullName>
    </submittedName>
</protein>
<keyword evidence="2" id="KW-1185">Reference proteome</keyword>
<comment type="caution">
    <text evidence="1">The sequence shown here is derived from an EMBL/GenBank/DDBJ whole genome shotgun (WGS) entry which is preliminary data.</text>
</comment>
<dbReference type="EMBL" id="SBIQ01000021">
    <property type="protein sequence ID" value="KAF7684251.1"/>
    <property type="molecule type" value="Genomic_DNA"/>
</dbReference>
<sequence>MFFLNKCNELKYKKLPKFLLIIDNYFTITEKQLEKIKNKIETIKLLMISKENTKNLHNIASKYKLENTKNAIQDAGNIYPDLIILLNDVFEFNLECPLLLYKAEICHYRRKFDEGILESSLKHYSECEIRDGR</sequence>
<organism evidence="1 2">
    <name type="scientific">Astathelohania contejeani</name>
    <dbReference type="NCBI Taxonomy" id="164912"/>
    <lineage>
        <taxon>Eukaryota</taxon>
        <taxon>Fungi</taxon>
        <taxon>Fungi incertae sedis</taxon>
        <taxon>Microsporidia</taxon>
        <taxon>Astathelohaniidae</taxon>
        <taxon>Astathelohania</taxon>
    </lineage>
</organism>
<evidence type="ECO:0000313" key="1">
    <source>
        <dbReference type="EMBL" id="KAF7684251.1"/>
    </source>
</evidence>
<evidence type="ECO:0000313" key="2">
    <source>
        <dbReference type="Proteomes" id="UP001516464"/>
    </source>
</evidence>
<gene>
    <name evidence="1" type="ORF">TCON_0545</name>
</gene>
<dbReference type="Pfam" id="PF17025">
    <property type="entry name" value="DUF5099"/>
    <property type="match status" value="1"/>
</dbReference>
<accession>A0ABQ7I1A4</accession>
<proteinExistence type="predicted"/>
<dbReference type="InterPro" id="IPR031503">
    <property type="entry name" value="DUF5099"/>
</dbReference>
<name>A0ABQ7I1A4_9MICR</name>
<dbReference type="Proteomes" id="UP001516464">
    <property type="component" value="Unassembled WGS sequence"/>
</dbReference>
<reference evidence="1 2" key="1">
    <citation type="submission" date="2019-01" db="EMBL/GenBank/DDBJ databases">
        <title>Genomes sequencing and comparative genomics of infectious freshwater microsporidia, Cucumispora dikerogammari and Thelohania contejeani.</title>
        <authorList>
            <person name="Cormier A."/>
            <person name="Giraud I."/>
            <person name="Wattier R."/>
            <person name="Teixeira M."/>
            <person name="Grandjean F."/>
            <person name="Rigaud T."/>
            <person name="Cordaux R."/>
        </authorList>
    </citation>
    <scope>NUCLEOTIDE SEQUENCE [LARGE SCALE GENOMIC DNA]</scope>
    <source>
        <strain evidence="1">T1</strain>
        <tissue evidence="1">Spores</tissue>
    </source>
</reference>